<evidence type="ECO:0000313" key="2">
    <source>
        <dbReference type="EMBL" id="MBJ7610436.1"/>
    </source>
</evidence>
<comment type="caution">
    <text evidence="2">The sequence shown here is derived from an EMBL/GenBank/DDBJ whole genome shotgun (WGS) entry which is preliminary data.</text>
</comment>
<dbReference type="InterPro" id="IPR000905">
    <property type="entry name" value="Gcp-like_dom"/>
</dbReference>
<dbReference type="Proteomes" id="UP000614410">
    <property type="component" value="Unassembled WGS sequence"/>
</dbReference>
<dbReference type="EMBL" id="JAEKNN010000062">
    <property type="protein sequence ID" value="MBJ7610436.1"/>
    <property type="molecule type" value="Genomic_DNA"/>
</dbReference>
<dbReference type="GO" id="GO:0002949">
    <property type="term" value="P:tRNA threonylcarbamoyladenosine modification"/>
    <property type="evidence" value="ECO:0007669"/>
    <property type="project" value="InterPro"/>
</dbReference>
<dbReference type="Pfam" id="PF00814">
    <property type="entry name" value="TsaD"/>
    <property type="match status" value="1"/>
</dbReference>
<evidence type="ECO:0000259" key="1">
    <source>
        <dbReference type="Pfam" id="PF00814"/>
    </source>
</evidence>
<accession>A0A934KJ81</accession>
<name>A0A934KJ81_9BACT</name>
<dbReference type="Gene3D" id="3.30.420.40">
    <property type="match status" value="1"/>
</dbReference>
<evidence type="ECO:0000313" key="3">
    <source>
        <dbReference type="Proteomes" id="UP000614410"/>
    </source>
</evidence>
<protein>
    <submittedName>
        <fullName evidence="2">tRNA (Adenosine(37)-N6)-threonylcarbamoyltransferase complex dimerization subunit type 1 TsaB</fullName>
    </submittedName>
</protein>
<dbReference type="SUPFAM" id="SSF53067">
    <property type="entry name" value="Actin-like ATPase domain"/>
    <property type="match status" value="1"/>
</dbReference>
<proteinExistence type="predicted"/>
<gene>
    <name evidence="2" type="primary">tsaB</name>
    <name evidence="2" type="ORF">JF887_13540</name>
</gene>
<sequence length="207" mass="20302">MACVVAEPAGGDVIVIALDTASRTSALVLRTDGAGTIQAERQLPGGELDRRLPGAIAGLIDGGVDAVVVLTGPGSYTGVRAGMAAALGLASARGLPLHGLGNLVAIAAAVRSGDASSFVAVADAGRGGLYVASFQPGDGGPEQVSGVRRCHAAELGPGVRAYTTTPLESLEAERLEPRVALAAAVPRALGSAPLGVAGLSAIHADPC</sequence>
<dbReference type="InterPro" id="IPR022496">
    <property type="entry name" value="T6A_TsaB"/>
</dbReference>
<dbReference type="AlphaFoldDB" id="A0A934KJ81"/>
<reference evidence="2 3" key="1">
    <citation type="submission" date="2020-10" db="EMBL/GenBank/DDBJ databases">
        <title>Ca. Dormibacterota MAGs.</title>
        <authorList>
            <person name="Montgomery K."/>
        </authorList>
    </citation>
    <scope>NUCLEOTIDE SEQUENCE [LARGE SCALE GENOMIC DNA]</scope>
    <source>
        <strain evidence="2">Mitchell_Peninsula_5</strain>
    </source>
</reference>
<feature type="domain" description="Gcp-like" evidence="1">
    <location>
        <begin position="64"/>
        <end position="135"/>
    </location>
</feature>
<dbReference type="NCBIfam" id="TIGR03725">
    <property type="entry name" value="T6A_YeaZ"/>
    <property type="match status" value="1"/>
</dbReference>
<organism evidence="2 3">
    <name type="scientific">Candidatus Amunia macphersoniae</name>
    <dbReference type="NCBI Taxonomy" id="3127014"/>
    <lineage>
        <taxon>Bacteria</taxon>
        <taxon>Bacillati</taxon>
        <taxon>Candidatus Dormiibacterota</taxon>
        <taxon>Candidatus Dormibacteria</taxon>
        <taxon>Candidatus Aeolococcales</taxon>
        <taxon>Candidatus Aeolococcaceae</taxon>
        <taxon>Candidatus Amunia</taxon>
    </lineage>
</organism>
<dbReference type="InterPro" id="IPR043129">
    <property type="entry name" value="ATPase_NBD"/>
</dbReference>